<evidence type="ECO:0000313" key="1">
    <source>
        <dbReference type="EMBL" id="WMV41978.1"/>
    </source>
</evidence>
<proteinExistence type="predicted"/>
<protein>
    <submittedName>
        <fullName evidence="1">Uncharacterized protein</fullName>
    </submittedName>
</protein>
<evidence type="ECO:0000313" key="2">
    <source>
        <dbReference type="Proteomes" id="UP001234989"/>
    </source>
</evidence>
<accession>A0AAF0U9E0</accession>
<keyword evidence="2" id="KW-1185">Reference proteome</keyword>
<dbReference type="EMBL" id="CP133619">
    <property type="protein sequence ID" value="WMV41978.1"/>
    <property type="molecule type" value="Genomic_DNA"/>
</dbReference>
<reference evidence="1" key="1">
    <citation type="submission" date="2023-08" db="EMBL/GenBank/DDBJ databases">
        <title>A de novo genome assembly of Solanum verrucosum Schlechtendal, a Mexican diploid species geographically isolated from the other diploid A-genome species in potato relatives.</title>
        <authorList>
            <person name="Hosaka K."/>
        </authorList>
    </citation>
    <scope>NUCLEOTIDE SEQUENCE</scope>
    <source>
        <tissue evidence="1">Young leaves</tissue>
    </source>
</reference>
<gene>
    <name evidence="1" type="ORF">MTR67_035363</name>
</gene>
<dbReference type="AlphaFoldDB" id="A0AAF0U9E0"/>
<name>A0AAF0U9E0_SOLVR</name>
<dbReference type="Proteomes" id="UP001234989">
    <property type="component" value="Chromosome 8"/>
</dbReference>
<sequence>MGCILIELEVFKRTHVKKKENKSDPDVWVAERPNELLLSKRCKTTPVNLQGVGSSRQAETLDGVQIAAMSAQIAQLTSALTELERRRVAEQ</sequence>
<organism evidence="1 2">
    <name type="scientific">Solanum verrucosum</name>
    <dbReference type="NCBI Taxonomy" id="315347"/>
    <lineage>
        <taxon>Eukaryota</taxon>
        <taxon>Viridiplantae</taxon>
        <taxon>Streptophyta</taxon>
        <taxon>Embryophyta</taxon>
        <taxon>Tracheophyta</taxon>
        <taxon>Spermatophyta</taxon>
        <taxon>Magnoliopsida</taxon>
        <taxon>eudicotyledons</taxon>
        <taxon>Gunneridae</taxon>
        <taxon>Pentapetalae</taxon>
        <taxon>asterids</taxon>
        <taxon>lamiids</taxon>
        <taxon>Solanales</taxon>
        <taxon>Solanaceae</taxon>
        <taxon>Solanoideae</taxon>
        <taxon>Solaneae</taxon>
        <taxon>Solanum</taxon>
    </lineage>
</organism>